<evidence type="ECO:0000256" key="2">
    <source>
        <dbReference type="SAM" id="MobiDB-lite"/>
    </source>
</evidence>
<dbReference type="EMBL" id="VXIT01000009">
    <property type="protein sequence ID" value="KAA6410378.1"/>
    <property type="molecule type" value="Genomic_DNA"/>
</dbReference>
<evidence type="ECO:0008006" key="5">
    <source>
        <dbReference type="Google" id="ProtNLM"/>
    </source>
</evidence>
<accession>A0A5M8PN12</accession>
<evidence type="ECO:0000313" key="4">
    <source>
        <dbReference type="Proteomes" id="UP000324767"/>
    </source>
</evidence>
<dbReference type="Proteomes" id="UP000324767">
    <property type="component" value="Unassembled WGS sequence"/>
</dbReference>
<dbReference type="PANTHER" id="PTHR12832:SF11">
    <property type="entry name" value="LD23868P"/>
    <property type="match status" value="1"/>
</dbReference>
<feature type="region of interest" description="Disordered" evidence="2">
    <location>
        <begin position="1"/>
        <end position="86"/>
    </location>
</feature>
<sequence>MPKSDTRMRHSSEKSDRNLHPHAQEDFRSITEGLPQNDDLSRSQPTQYPCCRNLQRSDTRAEDIKAQARQPKKVPKQDASHQKAWDTSISPDGLAEFLTSGELKRFRLEAKALGSLWSTDIGLDPPVTKASLGELDLARIMNDPKLRHDLNFEREVAFRPNLYGSKGKQKIRHAEDYWEALVVELAVYIVRCYRISKFPAVSSGWLLRPTLISSVRWRLPRLFETIRDIVKTLVPAPELDAVDQRLDVDLLMQELDYGSCDLTALSEWLGRILLGSCSPLRDPSVTEMVSKIKQGVEGNDARTLVDGLKLLFGVLETMKLDVANHQIRYLRLLMLDDTVDFEQRYFLRMMSSNSAALDFAHSCVWYDGVCGNGNLEELNWGSRKAIFVKSIIQLVITTGESLPSTFMFDYDRLRILQSDFGSCVCQAICLQVFEHTLRKEGWDGSTPENYEDCLLKRITSVVGSDLSANSWARNAGAVALEILREIYALRNIEGLPDETLLQQTETILRQCWDINSAAYRNSKRHLYPHLESLVEQEFEAVKHLTPLQVLNFSKPGPYDCSAEEDNEPMLSIAKRIAHIGVLHWRVWAPILYEQQHANDFSELAMGTTSGNLANDATMSPETSLGILREEWPRETAKEFEKTDDTPDVFKKEGLNRKDGFFENRSDQSELAAELNNCSISIPKS</sequence>
<gene>
    <name evidence="3" type="ORF">FRX48_05799</name>
</gene>
<name>A0A5M8PN12_9LECA</name>
<feature type="compositionally biased region" description="Basic and acidic residues" evidence="2">
    <location>
        <begin position="55"/>
        <end position="66"/>
    </location>
</feature>
<dbReference type="OrthoDB" id="276323at2759"/>
<organism evidence="3 4">
    <name type="scientific">Lasallia pustulata</name>
    <dbReference type="NCBI Taxonomy" id="136370"/>
    <lineage>
        <taxon>Eukaryota</taxon>
        <taxon>Fungi</taxon>
        <taxon>Dikarya</taxon>
        <taxon>Ascomycota</taxon>
        <taxon>Pezizomycotina</taxon>
        <taxon>Lecanoromycetes</taxon>
        <taxon>OSLEUM clade</taxon>
        <taxon>Umbilicariomycetidae</taxon>
        <taxon>Umbilicariales</taxon>
        <taxon>Umbilicariaceae</taxon>
        <taxon>Lasallia</taxon>
    </lineage>
</organism>
<proteinExistence type="inferred from homology"/>
<comment type="caution">
    <text evidence="3">The sequence shown here is derived from an EMBL/GenBank/DDBJ whole genome shotgun (WGS) entry which is preliminary data.</text>
</comment>
<comment type="similarity">
    <text evidence="1">Belongs to the TCP11 family.</text>
</comment>
<protein>
    <recommendedName>
        <fullName evidence="5">T-complex 11</fullName>
    </recommendedName>
</protein>
<dbReference type="AlphaFoldDB" id="A0A5M8PN12"/>
<dbReference type="InterPro" id="IPR008862">
    <property type="entry name" value="Tcp11"/>
</dbReference>
<evidence type="ECO:0000313" key="3">
    <source>
        <dbReference type="EMBL" id="KAA6410378.1"/>
    </source>
</evidence>
<evidence type="ECO:0000256" key="1">
    <source>
        <dbReference type="ARBA" id="ARBA00010954"/>
    </source>
</evidence>
<dbReference type="GO" id="GO:0010737">
    <property type="term" value="P:protein kinase A signaling"/>
    <property type="evidence" value="ECO:0007669"/>
    <property type="project" value="TreeGrafter"/>
</dbReference>
<feature type="compositionally biased region" description="Basic and acidic residues" evidence="2">
    <location>
        <begin position="75"/>
        <end position="84"/>
    </location>
</feature>
<feature type="compositionally biased region" description="Basic and acidic residues" evidence="2">
    <location>
        <begin position="1"/>
        <end position="29"/>
    </location>
</feature>
<dbReference type="Pfam" id="PF05794">
    <property type="entry name" value="Tcp11"/>
    <property type="match status" value="1"/>
</dbReference>
<reference evidence="3 4" key="1">
    <citation type="submission" date="2019-09" db="EMBL/GenBank/DDBJ databases">
        <title>The hologenome of the rock-dwelling lichen Lasallia pustulata.</title>
        <authorList>
            <person name="Greshake Tzovaras B."/>
            <person name="Segers F."/>
            <person name="Bicker A."/>
            <person name="Dal Grande F."/>
            <person name="Otte J."/>
            <person name="Hankeln T."/>
            <person name="Schmitt I."/>
            <person name="Ebersberger I."/>
        </authorList>
    </citation>
    <scope>NUCLEOTIDE SEQUENCE [LARGE SCALE GENOMIC DNA]</scope>
    <source>
        <strain evidence="3">A1-1</strain>
    </source>
</reference>
<dbReference type="PANTHER" id="PTHR12832">
    <property type="entry name" value="TESTIS-SPECIFIC PROTEIN PBS13 T-COMPLEX 11"/>
    <property type="match status" value="1"/>
</dbReference>